<dbReference type="RefSeq" id="WP_010624727.1">
    <property type="nucleotide sequence ID" value="NZ_AZFA01000009.1"/>
</dbReference>
<accession>A0A0R1SD17</accession>
<reference evidence="2 3" key="1">
    <citation type="journal article" date="2015" name="Genome Announc.">
        <title>Expanding the biotechnology potential of lactobacilli through comparative genomics of 213 strains and associated genera.</title>
        <authorList>
            <person name="Sun Z."/>
            <person name="Harris H.M."/>
            <person name="McCann A."/>
            <person name="Guo C."/>
            <person name="Argimon S."/>
            <person name="Zhang W."/>
            <person name="Yang X."/>
            <person name="Jeffery I.B."/>
            <person name="Cooney J.C."/>
            <person name="Kagawa T.F."/>
            <person name="Liu W."/>
            <person name="Song Y."/>
            <person name="Salvetti E."/>
            <person name="Wrobel A."/>
            <person name="Rasinkangas P."/>
            <person name="Parkhill J."/>
            <person name="Rea M.C."/>
            <person name="O'Sullivan O."/>
            <person name="Ritari J."/>
            <person name="Douillard F.P."/>
            <person name="Paul Ross R."/>
            <person name="Yang R."/>
            <person name="Briner A.E."/>
            <person name="Felis G.E."/>
            <person name="de Vos W.M."/>
            <person name="Barrangou R."/>
            <person name="Klaenhammer T.R."/>
            <person name="Caufield P.W."/>
            <person name="Cui Y."/>
            <person name="Zhang H."/>
            <person name="O'Toole P.W."/>
        </authorList>
    </citation>
    <scope>NUCLEOTIDE SEQUENCE [LARGE SCALE GENOMIC DNA]</scope>
    <source>
        <strain evidence="2 3">DSM 14857</strain>
    </source>
</reference>
<dbReference type="Gene3D" id="3.40.50.850">
    <property type="entry name" value="Isochorismatase-like"/>
    <property type="match status" value="1"/>
</dbReference>
<dbReference type="PANTHER" id="PTHR43559:SF3">
    <property type="entry name" value="HYDROLASE YCAC-RELATED"/>
    <property type="match status" value="1"/>
</dbReference>
<dbReference type="STRING" id="1423815.FC27_GL002234"/>
<dbReference type="Pfam" id="PF00857">
    <property type="entry name" value="Isochorismatase"/>
    <property type="match status" value="1"/>
</dbReference>
<evidence type="ECO:0000313" key="2">
    <source>
        <dbReference type="EMBL" id="KRL66908.1"/>
    </source>
</evidence>
<dbReference type="OrthoDB" id="9789777at2"/>
<dbReference type="InterPro" id="IPR036380">
    <property type="entry name" value="Isochorismatase-like_sf"/>
</dbReference>
<name>A0A0R1SD17_9LACO</name>
<dbReference type="eggNOG" id="COG1335">
    <property type="taxonomic scope" value="Bacteria"/>
</dbReference>
<dbReference type="EMBL" id="AZFA01000009">
    <property type="protein sequence ID" value="KRL66908.1"/>
    <property type="molecule type" value="Genomic_DNA"/>
</dbReference>
<keyword evidence="3" id="KW-1185">Reference proteome</keyword>
<dbReference type="SUPFAM" id="SSF52499">
    <property type="entry name" value="Isochorismatase-like hydrolases"/>
    <property type="match status" value="1"/>
</dbReference>
<comment type="caution">
    <text evidence="2">The sequence shown here is derived from an EMBL/GenBank/DDBJ whole genome shotgun (WGS) entry which is preliminary data.</text>
</comment>
<proteinExistence type="predicted"/>
<sequence length="209" mass="23550">MTSETKRNTLFDNLITPDNCQLLLIDYQAVQINTVNSGDRSQLVKRATLATKAFKYFQIPIVLTTLNIGIGLAKDTIPPIKNLLPDWKSFDRTSINPFEDRDVKQAIEKNHRKKLLISGLWTESSVSFASLDALNSDFQVFVLVDTLGVTSKLAHEMALQRMQQAGVTLTTFNQVLCELQRDWGRHNTIPGFVDALYSSGMYLPTAERK</sequence>
<organism evidence="2 3">
    <name type="scientific">Companilactobacillus versmoldensis DSM 14857 = KCTC 3814</name>
    <dbReference type="NCBI Taxonomy" id="1423815"/>
    <lineage>
        <taxon>Bacteria</taxon>
        <taxon>Bacillati</taxon>
        <taxon>Bacillota</taxon>
        <taxon>Bacilli</taxon>
        <taxon>Lactobacillales</taxon>
        <taxon>Lactobacillaceae</taxon>
        <taxon>Companilactobacillus</taxon>
    </lineage>
</organism>
<gene>
    <name evidence="2" type="ORF">FC27_GL002234</name>
</gene>
<dbReference type="PATRIC" id="fig|1423815.3.peg.2292"/>
<protein>
    <submittedName>
        <fullName evidence="2">Amidase</fullName>
    </submittedName>
</protein>
<dbReference type="InterPro" id="IPR053152">
    <property type="entry name" value="Hydrolase_YcaC-like"/>
</dbReference>
<dbReference type="PANTHER" id="PTHR43559">
    <property type="entry name" value="HYDROLASE YCAC-RELATED"/>
    <property type="match status" value="1"/>
</dbReference>
<feature type="domain" description="Isochorismatase-like" evidence="1">
    <location>
        <begin position="21"/>
        <end position="173"/>
    </location>
</feature>
<dbReference type="AlphaFoldDB" id="A0A0R1SD17"/>
<dbReference type="Proteomes" id="UP000051647">
    <property type="component" value="Unassembled WGS sequence"/>
</dbReference>
<evidence type="ECO:0000313" key="3">
    <source>
        <dbReference type="Proteomes" id="UP000051647"/>
    </source>
</evidence>
<dbReference type="InterPro" id="IPR000868">
    <property type="entry name" value="Isochorismatase-like_dom"/>
</dbReference>
<evidence type="ECO:0000259" key="1">
    <source>
        <dbReference type="Pfam" id="PF00857"/>
    </source>
</evidence>